<proteinExistence type="predicted"/>
<dbReference type="GO" id="GO:0005829">
    <property type="term" value="C:cytosol"/>
    <property type="evidence" value="ECO:0007669"/>
    <property type="project" value="TreeGrafter"/>
</dbReference>
<protein>
    <submittedName>
        <fullName evidence="4">Inosine-uridine preferring nucleoside hydrolase</fullName>
    </submittedName>
</protein>
<evidence type="ECO:0000256" key="2">
    <source>
        <dbReference type="ARBA" id="ARBA00023295"/>
    </source>
</evidence>
<name>A0A1Z5IAV8_9LACO</name>
<accession>A0A1Z5IAV8</accession>
<dbReference type="Proteomes" id="UP000198374">
    <property type="component" value="Unassembled WGS sequence"/>
</dbReference>
<dbReference type="InterPro" id="IPR001910">
    <property type="entry name" value="Inosine/uridine_hydrolase_dom"/>
</dbReference>
<evidence type="ECO:0000313" key="4">
    <source>
        <dbReference type="EMBL" id="GAW98933.1"/>
    </source>
</evidence>
<dbReference type="RefSeq" id="WP_089108747.1">
    <property type="nucleotide sequence ID" value="NZ_BCMF01000004.1"/>
</dbReference>
<evidence type="ECO:0000259" key="3">
    <source>
        <dbReference type="Pfam" id="PF01156"/>
    </source>
</evidence>
<dbReference type="InterPro" id="IPR036452">
    <property type="entry name" value="Ribo_hydro-like"/>
</dbReference>
<comment type="caution">
    <text evidence="4">The sequence shown here is derived from an EMBL/GenBank/DDBJ whole genome shotgun (WGS) entry which is preliminary data.</text>
</comment>
<gene>
    <name evidence="4" type="primary">URH1_3</name>
    <name evidence="4" type="ORF">IWT30_00893</name>
</gene>
<dbReference type="PANTHER" id="PTHR12304:SF46">
    <property type="entry name" value="INOSINE-ADENOSINE-GUANOSINE-NUCLEOSIDE HYDROLASE"/>
    <property type="match status" value="1"/>
</dbReference>
<keyword evidence="5" id="KW-1185">Reference proteome</keyword>
<keyword evidence="1 4" id="KW-0378">Hydrolase</keyword>
<dbReference type="Gene3D" id="3.90.245.10">
    <property type="entry name" value="Ribonucleoside hydrolase-like"/>
    <property type="match status" value="1"/>
</dbReference>
<dbReference type="EMBL" id="BCMF01000004">
    <property type="protein sequence ID" value="GAW98933.1"/>
    <property type="molecule type" value="Genomic_DNA"/>
</dbReference>
<keyword evidence="2" id="KW-0326">Glycosidase</keyword>
<feature type="domain" description="Inosine/uridine-preferring nucleoside hydrolase" evidence="3">
    <location>
        <begin position="4"/>
        <end position="301"/>
    </location>
</feature>
<dbReference type="CDD" id="cd02647">
    <property type="entry name" value="nuc_hydro_TvIAG"/>
    <property type="match status" value="1"/>
</dbReference>
<organism evidence="4 5">
    <name type="scientific">Secundilactobacillus mixtipabuli</name>
    <dbReference type="NCBI Taxonomy" id="1435342"/>
    <lineage>
        <taxon>Bacteria</taxon>
        <taxon>Bacillati</taxon>
        <taxon>Bacillota</taxon>
        <taxon>Bacilli</taxon>
        <taxon>Lactobacillales</taxon>
        <taxon>Lactobacillaceae</taxon>
        <taxon>Secundilactobacillus</taxon>
    </lineage>
</organism>
<dbReference type="Pfam" id="PF01156">
    <property type="entry name" value="IU_nuc_hydro"/>
    <property type="match status" value="1"/>
</dbReference>
<dbReference type="InterPro" id="IPR023186">
    <property type="entry name" value="IUNH"/>
</dbReference>
<dbReference type="GO" id="GO:0008477">
    <property type="term" value="F:purine nucleosidase activity"/>
    <property type="evidence" value="ECO:0007669"/>
    <property type="project" value="TreeGrafter"/>
</dbReference>
<reference evidence="4 5" key="1">
    <citation type="submission" date="2015-11" db="EMBL/GenBank/DDBJ databases">
        <title>Draft genome sequences of new species of the genus Lactobacillus isolated from orchardgrass silage.</title>
        <authorList>
            <person name="Tohno M."/>
            <person name="Tanizawa Y."/>
            <person name="Arita M."/>
        </authorList>
    </citation>
    <scope>NUCLEOTIDE SEQUENCE [LARGE SCALE GENOMIC DNA]</scope>
    <source>
        <strain evidence="4 5">IWT30</strain>
    </source>
</reference>
<dbReference type="SUPFAM" id="SSF53590">
    <property type="entry name" value="Nucleoside hydrolase"/>
    <property type="match status" value="1"/>
</dbReference>
<evidence type="ECO:0000256" key="1">
    <source>
        <dbReference type="ARBA" id="ARBA00022801"/>
    </source>
</evidence>
<dbReference type="AlphaFoldDB" id="A0A1Z5IAV8"/>
<sequence>MHNVYFDHDGNVDDLVSLLLLLQMPDVNLIGVGVIDADGYVDPASEASRKIIDLFGHAGRKPATVAKSNSRPVHQFPKEWRLSAFSFDDFPILNEHGAPKTPLAKQPAHLDMVQAIKQSKTPVTLVMTGPLTDLARALATDPTITDNIERLFWMGGVMNSQGNVAEPGQDGTVEWNAYWDAEAVKTVWDSPLKITMVGLDSTDQVPLTAELRARWAQQRRYPALDLIGQGYSLVHSFEANSTYYLWDVLTTLVSDYPELVDSVPVKSDVIKNAPSEGRTFITESGREIEFVTNVHADAFFDKIDQLAKSATDTSI</sequence>
<dbReference type="PANTHER" id="PTHR12304">
    <property type="entry name" value="INOSINE-URIDINE PREFERRING NUCLEOSIDE HYDROLASE"/>
    <property type="match status" value="1"/>
</dbReference>
<dbReference type="GO" id="GO:0006152">
    <property type="term" value="P:purine nucleoside catabolic process"/>
    <property type="evidence" value="ECO:0007669"/>
    <property type="project" value="TreeGrafter"/>
</dbReference>
<dbReference type="OrthoDB" id="9797882at2"/>
<evidence type="ECO:0000313" key="5">
    <source>
        <dbReference type="Proteomes" id="UP000198374"/>
    </source>
</evidence>